<feature type="transmembrane region" description="Helical" evidence="2">
    <location>
        <begin position="176"/>
        <end position="197"/>
    </location>
</feature>
<dbReference type="Gene3D" id="1.10.287.1260">
    <property type="match status" value="1"/>
</dbReference>
<dbReference type="EMBL" id="JAUSRA010000001">
    <property type="protein sequence ID" value="MDP9796371.1"/>
    <property type="molecule type" value="Genomic_DNA"/>
</dbReference>
<keyword evidence="4" id="KW-1185">Reference proteome</keyword>
<reference evidence="3 4" key="1">
    <citation type="submission" date="2023-07" db="EMBL/GenBank/DDBJ databases">
        <title>Sequencing the genomes of 1000 actinobacteria strains.</title>
        <authorList>
            <person name="Klenk H.-P."/>
        </authorList>
    </citation>
    <scope>NUCLEOTIDE SEQUENCE [LARGE SCALE GENOMIC DNA]</scope>
    <source>
        <strain evidence="3 4">DSM 44710</strain>
    </source>
</reference>
<feature type="transmembrane region" description="Helical" evidence="2">
    <location>
        <begin position="145"/>
        <end position="164"/>
    </location>
</feature>
<dbReference type="InterPro" id="IPR008910">
    <property type="entry name" value="MSC_TM_helix"/>
</dbReference>
<comment type="caution">
    <text evidence="3">The sequence shown here is derived from an EMBL/GenBank/DDBJ whole genome shotgun (WGS) entry which is preliminary data.</text>
</comment>
<evidence type="ECO:0000313" key="3">
    <source>
        <dbReference type="EMBL" id="MDP9796371.1"/>
    </source>
</evidence>
<evidence type="ECO:0000313" key="4">
    <source>
        <dbReference type="Proteomes" id="UP001240984"/>
    </source>
</evidence>
<evidence type="ECO:0000256" key="1">
    <source>
        <dbReference type="SAM" id="MobiDB-lite"/>
    </source>
</evidence>
<protein>
    <submittedName>
        <fullName evidence="3">Flp pilus assembly pilin Flp</fullName>
    </submittedName>
</protein>
<dbReference type="Proteomes" id="UP001240984">
    <property type="component" value="Unassembled WGS sequence"/>
</dbReference>
<dbReference type="Pfam" id="PF05552">
    <property type="entry name" value="MS_channel_1st_1"/>
    <property type="match status" value="2"/>
</dbReference>
<name>A0ABT9MZB5_9ACTN</name>
<organism evidence="3 4">
    <name type="scientific">Catenuloplanes nepalensis</name>
    <dbReference type="NCBI Taxonomy" id="587533"/>
    <lineage>
        <taxon>Bacteria</taxon>
        <taxon>Bacillati</taxon>
        <taxon>Actinomycetota</taxon>
        <taxon>Actinomycetes</taxon>
        <taxon>Micromonosporales</taxon>
        <taxon>Micromonosporaceae</taxon>
        <taxon>Catenuloplanes</taxon>
    </lineage>
</organism>
<gene>
    <name evidence="3" type="ORF">J2S43_004883</name>
</gene>
<sequence>MADAITDMWRSVLLFVPKAVAFIAILVVGYFVAKGVRKAVDKILERVGFDRAVERGGIGRALEHTRYDASDILAKLVYYAVLLLTLQLAFGVWGPNPVSDLISGVVAWLPRAFIAIVIVVVAAAIAGAVRDLIRAALGGLTYGRFIAGFAWVFIIGLGVIAALNQAGIATTVTTPVLVAVLATIAGILIVGVGGGLVRPMQSRWDGWLTRAATETEVIRERAREYAAEVEARAEAERAARAEAERLEAERKARLEAEENERREAERLEAERLEAERLEAERLEAERLEAERLEAERLEAERLEAERVAAAQAEAEARAQAEARERAAIEARERADAEARERADAEARQRAETEARERAAAEEAGREDATRQMSEQTAVIPRQDTAPAADVDATQTINPGRGLYQSGSVAPSGKLAPLAADGPGEPASFQPGRSAGTTDIDATAPISRVPGSAEPTQAVPPPDAVDRERDKD</sequence>
<accession>A0ABT9MZB5</accession>
<feature type="compositionally biased region" description="Basic and acidic residues" evidence="1">
    <location>
        <begin position="314"/>
        <end position="369"/>
    </location>
</feature>
<feature type="transmembrane region" description="Helical" evidence="2">
    <location>
        <begin position="113"/>
        <end position="133"/>
    </location>
</feature>
<evidence type="ECO:0000256" key="2">
    <source>
        <dbReference type="SAM" id="Phobius"/>
    </source>
</evidence>
<keyword evidence="2" id="KW-0472">Membrane</keyword>
<keyword evidence="2" id="KW-0812">Transmembrane</keyword>
<proteinExistence type="predicted"/>
<feature type="transmembrane region" description="Helical" evidence="2">
    <location>
        <begin position="12"/>
        <end position="33"/>
    </location>
</feature>
<keyword evidence="2" id="KW-1133">Transmembrane helix</keyword>
<feature type="transmembrane region" description="Helical" evidence="2">
    <location>
        <begin position="76"/>
        <end position="93"/>
    </location>
</feature>
<feature type="region of interest" description="Disordered" evidence="1">
    <location>
        <begin position="313"/>
        <end position="471"/>
    </location>
</feature>